<evidence type="ECO:0000256" key="1">
    <source>
        <dbReference type="SAM" id="Phobius"/>
    </source>
</evidence>
<proteinExistence type="predicted"/>
<sequence length="148" mass="16914">MEAIQYVKRSSFLLLATIPLSLIGYFFVVDNENLFFLYEWTMMLVILGAGVLALTGALKTTGKEKWILFSILLFCVQFAVLGSFLGPFSVYPLFYVYYGASAISIGILVFTIFRVDQYRFIPVSLLILSVLFTFYMNFLQMLWGKDLS</sequence>
<evidence type="ECO:0000313" key="3">
    <source>
        <dbReference type="Proteomes" id="UP000076567"/>
    </source>
</evidence>
<keyword evidence="1" id="KW-1133">Transmembrane helix</keyword>
<reference evidence="3" key="1">
    <citation type="submission" date="2016-01" db="EMBL/GenBank/DDBJ databases">
        <title>Draft genome of Chromobacterium sp. F49.</title>
        <authorList>
            <person name="Hong K.W."/>
        </authorList>
    </citation>
    <scope>NUCLEOTIDE SEQUENCE [LARGE SCALE GENOMIC DNA]</scope>
    <source>
        <strain evidence="3">P7IIIA</strain>
    </source>
</reference>
<dbReference type="EMBL" id="LRFC01000001">
    <property type="protein sequence ID" value="KZE68926.1"/>
    <property type="molecule type" value="Genomic_DNA"/>
</dbReference>
<dbReference type="AlphaFoldDB" id="A0A161RWB4"/>
<name>A0A161RWB4_9BACL</name>
<gene>
    <name evidence="2" type="ORF">AWM68_01260</name>
</gene>
<feature type="transmembrane region" description="Helical" evidence="1">
    <location>
        <begin position="66"/>
        <end position="88"/>
    </location>
</feature>
<accession>A0A161RWB4</accession>
<evidence type="ECO:0000313" key="2">
    <source>
        <dbReference type="EMBL" id="KZE68926.1"/>
    </source>
</evidence>
<dbReference type="RefSeq" id="WP_066236273.1">
    <property type="nucleotide sequence ID" value="NZ_LRFC01000001.1"/>
</dbReference>
<feature type="transmembrane region" description="Helical" evidence="1">
    <location>
        <begin position="12"/>
        <end position="29"/>
    </location>
</feature>
<keyword evidence="1" id="KW-0472">Membrane</keyword>
<keyword evidence="1" id="KW-0812">Transmembrane</keyword>
<dbReference type="Proteomes" id="UP000076567">
    <property type="component" value="Unassembled WGS sequence"/>
</dbReference>
<dbReference type="OrthoDB" id="2453278at2"/>
<organism evidence="2 3">
    <name type="scientific">Fictibacillus phosphorivorans</name>
    <dbReference type="NCBI Taxonomy" id="1221500"/>
    <lineage>
        <taxon>Bacteria</taxon>
        <taxon>Bacillati</taxon>
        <taxon>Bacillota</taxon>
        <taxon>Bacilli</taxon>
        <taxon>Bacillales</taxon>
        <taxon>Fictibacillaceae</taxon>
        <taxon>Fictibacillus</taxon>
    </lineage>
</organism>
<feature type="transmembrane region" description="Helical" evidence="1">
    <location>
        <begin position="94"/>
        <end position="113"/>
    </location>
</feature>
<feature type="transmembrane region" description="Helical" evidence="1">
    <location>
        <begin position="120"/>
        <end position="143"/>
    </location>
</feature>
<keyword evidence="3" id="KW-1185">Reference proteome</keyword>
<protein>
    <submittedName>
        <fullName evidence="2">Uncharacterized protein</fullName>
    </submittedName>
</protein>
<comment type="caution">
    <text evidence="2">The sequence shown here is derived from an EMBL/GenBank/DDBJ whole genome shotgun (WGS) entry which is preliminary data.</text>
</comment>
<feature type="transmembrane region" description="Helical" evidence="1">
    <location>
        <begin position="35"/>
        <end position="54"/>
    </location>
</feature>